<name>Q9LM11_ARATH</name>
<protein>
    <submittedName>
        <fullName evidence="1">TEL1S.2</fullName>
    </submittedName>
</protein>
<dbReference type="AlphaFoldDB" id="Q9LM11"/>
<dbReference type="SUPFAM" id="SSF101576">
    <property type="entry name" value="Supernatant protein factor (SPF), C-terminal domain"/>
    <property type="match status" value="1"/>
</dbReference>
<dbReference type="InterPro" id="IPR036598">
    <property type="entry name" value="GOLD_dom_sf"/>
</dbReference>
<evidence type="ECO:0000313" key="1">
    <source>
        <dbReference type="EMBL" id="AAF89109.1"/>
    </source>
</evidence>
<dbReference type="EMBL" id="AC074299">
    <property type="protein sequence ID" value="AAF89109.1"/>
    <property type="molecule type" value="Genomic_DNA"/>
</dbReference>
<dbReference type="Gene3D" id="2.60.120.680">
    <property type="entry name" value="GOLD domain"/>
    <property type="match status" value="1"/>
</dbReference>
<proteinExistence type="predicted"/>
<accession>Q9LM11</accession>
<organism evidence="1">
    <name type="scientific">Arabidopsis thaliana</name>
    <name type="common">Mouse-ear cress</name>
    <dbReference type="NCBI Taxonomy" id="3702"/>
    <lineage>
        <taxon>Eukaryota</taxon>
        <taxon>Viridiplantae</taxon>
        <taxon>Streptophyta</taxon>
        <taxon>Embryophyta</taxon>
        <taxon>Tracheophyta</taxon>
        <taxon>Spermatophyta</taxon>
        <taxon>Magnoliopsida</taxon>
        <taxon>eudicotyledons</taxon>
        <taxon>Gunneridae</taxon>
        <taxon>Pentapetalae</taxon>
        <taxon>rosids</taxon>
        <taxon>malvids</taxon>
        <taxon>Brassicales</taxon>
        <taxon>Brassicaceae</taxon>
        <taxon>Camelineae</taxon>
        <taxon>Arabidopsis</taxon>
    </lineage>
</organism>
<dbReference type="PANTHER" id="PTHR47532">
    <property type="entry name" value="RETINAL-BINDING PROTEIN"/>
    <property type="match status" value="1"/>
</dbReference>
<dbReference type="PANTHER" id="PTHR47532:SF1">
    <property type="entry name" value="RETINAL-BINDING PROTEIN"/>
    <property type="match status" value="1"/>
</dbReference>
<reference evidence="1" key="2">
    <citation type="submission" date="2000-07" db="EMBL/GenBank/DDBJ databases">
        <title>Telomere associated sequence for Arabidopsis thaliana TEL1S from chromosome I.</title>
        <authorList>
            <person name="Kim C."/>
            <person name="Alonso J."/>
            <person name="Brooks S."/>
            <person name="Buehler E."/>
            <person name="Chao Q."/>
            <person name="Johnson-Hopson C."/>
            <person name="Khan S."/>
            <person name="Shinn P."/>
            <person name="Altafi H."/>
            <person name="Bei Q."/>
            <person name="Chin C."/>
            <person name="Chiou J."/>
            <person name="Choi E."/>
            <person name="Conn L."/>
            <person name="Conway A."/>
            <person name="Gonzales A."/>
            <person name="Hansen N."/>
            <person name="Howng B."/>
            <person name="Koo T."/>
            <person name="Lam B."/>
            <person name="Lee J."/>
            <person name="Lenz C."/>
            <person name="Li J."/>
            <person name="Liu A."/>
            <person name="Liu K."/>
            <person name="Liu S."/>
            <person name="Mukharsky N."/>
            <person name="Nguyen M."/>
            <person name="Palm C."/>
            <person name="Pham P."/>
            <person name="Sakano H."/>
            <person name="Schwartz J."/>
            <person name="Southwick A."/>
            <person name="Thaveri A."/>
            <person name="Toriumi M."/>
            <person name="Vaysberg M."/>
            <person name="Yu G."/>
            <person name="Federspiel N.A."/>
            <person name="Theologis A."/>
            <person name="Ecker J.R."/>
        </authorList>
    </citation>
    <scope>NUCLEOTIDE SEQUENCE</scope>
    <source>
        <strain evidence="1">Columbia</strain>
    </source>
</reference>
<sequence>MYSPIPPSLFQQIQPAYCGQEFILLRDNEEYKEIIVQAGRTYEISLMVESENSYIAWDFSLTQGKITMVIIFKTKYVTVNHLIAFSDD</sequence>
<reference evidence="1" key="3">
    <citation type="submission" date="2000-07" db="EMBL/GenBank/DDBJ databases">
        <authorList>
            <person name="Cheuk R."/>
            <person name="Shinn P."/>
            <person name="Brooks S."/>
            <person name="Buehler E."/>
            <person name="Chao Q."/>
            <person name="Johnson-Hopson C."/>
            <person name="Khan S."/>
            <person name="Kim C."/>
            <person name="Altafi H."/>
            <person name="Bei B."/>
            <person name="Chin C."/>
            <person name="Chiou J."/>
            <person name="Choi E."/>
            <person name="Conn L."/>
            <person name="Conway A."/>
            <person name="Gonzalez A."/>
            <person name="Hansen N."/>
            <person name="Howing B."/>
            <person name="Koo T."/>
            <person name="Lam B."/>
            <person name="Lee J."/>
            <person name="Lenz C."/>
            <person name="Li J."/>
            <person name="Liu A."/>
            <person name="Liu J."/>
            <person name="Liu S."/>
            <person name="Mukharsky N."/>
            <person name="Nguyen M."/>
            <person name="Palm C."/>
            <person name="Pham P."/>
            <person name="Sakano H."/>
            <person name="Schwartz J."/>
            <person name="Southwick A."/>
            <person name="Thaveri A."/>
            <person name="Toriumi M."/>
            <person name="Vaysberg M."/>
            <person name="Yu G."/>
            <person name="Davis R."/>
            <person name="Federspiel N."/>
            <person name="Theologis A."/>
            <person name="Ecker J."/>
        </authorList>
    </citation>
    <scope>NUCLEOTIDE SEQUENCE</scope>
    <source>
        <strain evidence="1">Columbia</strain>
    </source>
</reference>
<reference key="1">
    <citation type="journal article" date="2000" name="Nature">
        <title>Sequence and analysis of chromosome 1 of the plant Arabidopsis thaliana.</title>
        <authorList>
            <person name="Theologis A."/>
            <person name="Ecker J.R."/>
            <person name="Palm C.J."/>
            <person name="Federspiel N.A."/>
            <person name="Kaul S."/>
            <person name="White O."/>
            <person name="Alonso J."/>
            <person name="Altafi H."/>
            <person name="Araujo R."/>
            <person name="Bowman C.L."/>
            <person name="Brooks S.Y."/>
            <person name="Buehler E."/>
            <person name="Chan A."/>
            <person name="Chao Q."/>
            <person name="Chen H."/>
            <person name="Cheuk R.F."/>
            <person name="Chin C.W."/>
            <person name="Chung M.K."/>
            <person name="Conn L."/>
            <person name="Conway A.B."/>
            <person name="Conway A.R."/>
            <person name="Creasy T.H."/>
            <person name="Dewar K."/>
            <person name="Dunn P."/>
            <person name="Etgu P."/>
            <person name="Feldblyum T.V."/>
            <person name="Feng J."/>
            <person name="Fong B."/>
            <person name="Fujii C.Y."/>
            <person name="Gill J.E."/>
            <person name="Goldsmith A.D."/>
            <person name="Haas B."/>
            <person name="Hansen N.F."/>
            <person name="Hughes B."/>
            <person name="Huizar L."/>
            <person name="Hunter J.L."/>
            <person name="Jenkins J."/>
            <person name="Johnson-Hopson C."/>
            <person name="Khan S."/>
            <person name="Khaykin E."/>
            <person name="Kim C.J."/>
            <person name="Koo H.L."/>
            <person name="Kremenetskaia I."/>
            <person name="Kurtz D.B."/>
            <person name="Kwan A."/>
            <person name="Lam B."/>
            <person name="Langin-Hooper S."/>
            <person name="Lee A."/>
            <person name="Lee J.M."/>
            <person name="Lenz C.A."/>
            <person name="Li J.H."/>
            <person name="Li Y."/>
            <person name="Lin X."/>
            <person name="Liu S.X."/>
            <person name="Liu Z.A."/>
            <person name="Luros J.S."/>
            <person name="Maiti R."/>
            <person name="Marziali A."/>
            <person name="Militscher J."/>
            <person name="Miranda M."/>
            <person name="Nguyen M."/>
            <person name="Nierman W.C."/>
            <person name="Osborne B.I."/>
            <person name="Pai G."/>
            <person name="Peterson J."/>
            <person name="Pham P.K."/>
            <person name="Rizzo M."/>
            <person name="Rooney T."/>
            <person name="Rowley D."/>
            <person name="Sakano H."/>
            <person name="Salzberg S.L."/>
            <person name="Schwartz J.R."/>
            <person name="Shinn P."/>
            <person name="Southwick A.M."/>
            <person name="Sun H."/>
            <person name="Tallon L.J."/>
            <person name="Tambunga G."/>
            <person name="Toriumi M.J."/>
            <person name="Town C.D."/>
            <person name="Utterback T."/>
            <person name="Van Aken S."/>
            <person name="Vaysberg M."/>
            <person name="Vysotskaia V.S."/>
            <person name="Walker M."/>
            <person name="Wu D."/>
            <person name="Yu G."/>
            <person name="Fraser C.M."/>
            <person name="Venter J.C."/>
            <person name="Davis R.W."/>
        </authorList>
    </citation>
    <scope>NUCLEOTIDE SEQUENCE [LARGE SCALE GENOMIC DNA]</scope>
    <source>
        <strain>cv. Columbia</strain>
    </source>
</reference>